<dbReference type="AlphaFoldDB" id="A0A3A5JND7"/>
<comment type="caution">
    <text evidence="2">The sequence shown here is derived from an EMBL/GenBank/DDBJ whole genome shotgun (WGS) entry which is preliminary data.</text>
</comment>
<proteinExistence type="predicted"/>
<name>A0A3A5JND7_9ENTR</name>
<dbReference type="Pfam" id="PF25638">
    <property type="entry name" value="DUF5983_N"/>
    <property type="match status" value="1"/>
</dbReference>
<protein>
    <recommendedName>
        <fullName evidence="1">YeeW-like domain-containing protein</fullName>
    </recommendedName>
</protein>
<accession>A0A3A5JND7</accession>
<dbReference type="RefSeq" id="WP_120066205.1">
    <property type="nucleotide sequence ID" value="NZ_QZWH01000048.1"/>
</dbReference>
<dbReference type="Proteomes" id="UP000276295">
    <property type="component" value="Unassembled WGS sequence"/>
</dbReference>
<sequence>MKISLNIEADSVNVRALNMGKIAVEVDGIELAELITAVNSTGDILIIGKEPGTFIIADPGSPQ</sequence>
<feature type="domain" description="YeeW-like" evidence="1">
    <location>
        <begin position="4"/>
        <end position="59"/>
    </location>
</feature>
<keyword evidence="3" id="KW-1185">Reference proteome</keyword>
<evidence type="ECO:0000259" key="1">
    <source>
        <dbReference type="Pfam" id="PF25638"/>
    </source>
</evidence>
<evidence type="ECO:0000313" key="3">
    <source>
        <dbReference type="Proteomes" id="UP000276295"/>
    </source>
</evidence>
<dbReference type="OrthoDB" id="6636466at2"/>
<gene>
    <name evidence="2" type="ORF">D6029_18605</name>
</gene>
<reference evidence="2 3" key="1">
    <citation type="submission" date="2018-09" db="EMBL/GenBank/DDBJ databases">
        <title>Draft genome sequence of Buttiauxella izardii CCUG 35510T.</title>
        <authorList>
            <person name="Salva-Serra F."/>
            <person name="Marathe N."/>
            <person name="Moore E."/>
            <person name="Stadler-Svensson L."/>
            <person name="Engstrom-Jakobsson H."/>
        </authorList>
    </citation>
    <scope>NUCLEOTIDE SEQUENCE [LARGE SCALE GENOMIC DNA]</scope>
    <source>
        <strain evidence="2 3">CCUG 35510</strain>
    </source>
</reference>
<dbReference type="InterPro" id="IPR057653">
    <property type="entry name" value="YeeW-like_dom"/>
</dbReference>
<evidence type="ECO:0000313" key="2">
    <source>
        <dbReference type="EMBL" id="RJT19524.1"/>
    </source>
</evidence>
<organism evidence="2 3">
    <name type="scientific">Buttiauxella izardii</name>
    <dbReference type="NCBI Taxonomy" id="82991"/>
    <lineage>
        <taxon>Bacteria</taxon>
        <taxon>Pseudomonadati</taxon>
        <taxon>Pseudomonadota</taxon>
        <taxon>Gammaproteobacteria</taxon>
        <taxon>Enterobacterales</taxon>
        <taxon>Enterobacteriaceae</taxon>
        <taxon>Buttiauxella</taxon>
    </lineage>
</organism>
<dbReference type="EMBL" id="QZWH01000048">
    <property type="protein sequence ID" value="RJT19524.1"/>
    <property type="molecule type" value="Genomic_DNA"/>
</dbReference>